<name>A0A1X6P956_PORUM</name>
<evidence type="ECO:0000313" key="4">
    <source>
        <dbReference type="Proteomes" id="UP000218209"/>
    </source>
</evidence>
<protein>
    <recommendedName>
        <fullName evidence="2">Peptidase S1 domain-containing protein</fullName>
    </recommendedName>
</protein>
<dbReference type="GO" id="GO:0006508">
    <property type="term" value="P:proteolysis"/>
    <property type="evidence" value="ECO:0007669"/>
    <property type="project" value="InterPro"/>
</dbReference>
<reference evidence="3 4" key="1">
    <citation type="submission" date="2017-03" db="EMBL/GenBank/DDBJ databases">
        <title>WGS assembly of Porphyra umbilicalis.</title>
        <authorList>
            <person name="Brawley S.H."/>
            <person name="Blouin N.A."/>
            <person name="Ficko-Blean E."/>
            <person name="Wheeler G.L."/>
            <person name="Lohr M."/>
            <person name="Goodson H.V."/>
            <person name="Jenkins J.W."/>
            <person name="Blaby-Haas C.E."/>
            <person name="Helliwell K.E."/>
            <person name="Chan C."/>
            <person name="Marriage T."/>
            <person name="Bhattacharya D."/>
            <person name="Klein A.S."/>
            <person name="Badis Y."/>
            <person name="Brodie J."/>
            <person name="Cao Y."/>
            <person name="Collen J."/>
            <person name="Dittami S.M."/>
            <person name="Gachon C.M."/>
            <person name="Green B.R."/>
            <person name="Karpowicz S."/>
            <person name="Kim J.W."/>
            <person name="Kudahl U."/>
            <person name="Lin S."/>
            <person name="Michel G."/>
            <person name="Mittag M."/>
            <person name="Olson B.J."/>
            <person name="Pangilinan J."/>
            <person name="Peng Y."/>
            <person name="Qiu H."/>
            <person name="Shu S."/>
            <person name="Singer J.T."/>
            <person name="Smith A.G."/>
            <person name="Sprecher B.N."/>
            <person name="Wagner V."/>
            <person name="Wang W."/>
            <person name="Wang Z.-Y."/>
            <person name="Yan J."/>
            <person name="Yarish C."/>
            <person name="Zoeuner-Riek S."/>
            <person name="Zhuang Y."/>
            <person name="Zou Y."/>
            <person name="Lindquist E.A."/>
            <person name="Grimwood J."/>
            <person name="Barry K."/>
            <person name="Rokhsar D.S."/>
            <person name="Schmutz J."/>
            <person name="Stiller J.W."/>
            <person name="Grossman A.R."/>
            <person name="Prochnik S.E."/>
        </authorList>
    </citation>
    <scope>NUCLEOTIDE SEQUENCE [LARGE SCALE GENOMIC DNA]</scope>
    <source>
        <strain evidence="3">4086291</strain>
    </source>
</reference>
<accession>A0A1X6P956</accession>
<feature type="compositionally biased region" description="Basic residues" evidence="1">
    <location>
        <begin position="46"/>
        <end position="96"/>
    </location>
</feature>
<evidence type="ECO:0000259" key="2">
    <source>
        <dbReference type="PROSITE" id="PS50240"/>
    </source>
</evidence>
<feature type="region of interest" description="Disordered" evidence="1">
    <location>
        <begin position="34"/>
        <end position="120"/>
    </location>
</feature>
<sequence>MIATAITTTTITTTTAAAKSLPLCSQLPVSPLYAPSVAHPPPHSPPPRHGRALHGRRRRRPPRRRRGRRVGGHPRHHAGSVARRRRPRRPRSRARRPAVAAPPPPRPVAASAATQSTRADGGGYDCGGSLVGWGGHVLTSAGCGVEGGGDPLRIRGGGPLLRASRRLSPSPTRTQPGGVAASLTDVAVLTMADPPLAASAAASGVVPARVNGWGRSEGGGGAARPDGFHIARLWRHLGRRGRRWVAHAPAWLAAALERERPACAPTWGAAAATVTLCERDVGGPLFKGYAWQAQTLCELFGVASYWMLVEGGAPCPPVLPNMYTRVEAVREWVWSVMYASY</sequence>
<evidence type="ECO:0000313" key="3">
    <source>
        <dbReference type="EMBL" id="OSX77163.1"/>
    </source>
</evidence>
<dbReference type="InterPro" id="IPR043504">
    <property type="entry name" value="Peptidase_S1_PA_chymotrypsin"/>
</dbReference>
<dbReference type="PROSITE" id="PS50240">
    <property type="entry name" value="TRYPSIN_DOM"/>
    <property type="match status" value="1"/>
</dbReference>
<dbReference type="GO" id="GO:0004252">
    <property type="term" value="F:serine-type endopeptidase activity"/>
    <property type="evidence" value="ECO:0007669"/>
    <property type="project" value="InterPro"/>
</dbReference>
<evidence type="ECO:0000256" key="1">
    <source>
        <dbReference type="SAM" id="MobiDB-lite"/>
    </source>
</evidence>
<dbReference type="Gene3D" id="2.40.10.10">
    <property type="entry name" value="Trypsin-like serine proteases"/>
    <property type="match status" value="1"/>
</dbReference>
<keyword evidence="4" id="KW-1185">Reference proteome</keyword>
<dbReference type="Proteomes" id="UP000218209">
    <property type="component" value="Unassembled WGS sequence"/>
</dbReference>
<dbReference type="InterPro" id="IPR009003">
    <property type="entry name" value="Peptidase_S1_PA"/>
</dbReference>
<dbReference type="EMBL" id="KV918845">
    <property type="protein sequence ID" value="OSX77163.1"/>
    <property type="molecule type" value="Genomic_DNA"/>
</dbReference>
<feature type="domain" description="Peptidase S1" evidence="2">
    <location>
        <begin position="69"/>
        <end position="338"/>
    </location>
</feature>
<proteinExistence type="predicted"/>
<gene>
    <name evidence="3" type="ORF">BU14_0159s0018</name>
</gene>
<dbReference type="AlphaFoldDB" id="A0A1X6P956"/>
<organism evidence="3 4">
    <name type="scientific">Porphyra umbilicalis</name>
    <name type="common">Purple laver</name>
    <name type="synonym">Red alga</name>
    <dbReference type="NCBI Taxonomy" id="2786"/>
    <lineage>
        <taxon>Eukaryota</taxon>
        <taxon>Rhodophyta</taxon>
        <taxon>Bangiophyceae</taxon>
        <taxon>Bangiales</taxon>
        <taxon>Bangiaceae</taxon>
        <taxon>Porphyra</taxon>
    </lineage>
</organism>
<dbReference type="InterPro" id="IPR001254">
    <property type="entry name" value="Trypsin_dom"/>
</dbReference>
<dbReference type="SUPFAM" id="SSF50494">
    <property type="entry name" value="Trypsin-like serine proteases"/>
    <property type="match status" value="1"/>
</dbReference>